<name>A0A1X7CWZ6_9BACT</name>
<evidence type="ECO:0000256" key="1">
    <source>
        <dbReference type="ARBA" id="ARBA00001917"/>
    </source>
</evidence>
<proteinExistence type="inferred from homology"/>
<dbReference type="InterPro" id="IPR012349">
    <property type="entry name" value="Split_barrel_FMN-bd"/>
</dbReference>
<dbReference type="PROSITE" id="PS51257">
    <property type="entry name" value="PROKAR_LIPOPROTEIN"/>
    <property type="match status" value="1"/>
</dbReference>
<keyword evidence="2" id="KW-0285">Flavoprotein</keyword>
<keyword evidence="6" id="KW-1185">Reference proteome</keyword>
<dbReference type="GO" id="GO:0016646">
    <property type="term" value="F:oxidoreductase activity, acting on the CH-NH group of donors, NAD or NADP as acceptor"/>
    <property type="evidence" value="ECO:0007669"/>
    <property type="project" value="UniProtKB-ARBA"/>
</dbReference>
<dbReference type="EMBL" id="FWZU01000002">
    <property type="protein sequence ID" value="SMF04665.1"/>
    <property type="molecule type" value="Genomic_DNA"/>
</dbReference>
<evidence type="ECO:0000256" key="2">
    <source>
        <dbReference type="ARBA" id="ARBA00022630"/>
    </source>
</evidence>
<dbReference type="InterPro" id="IPR002563">
    <property type="entry name" value="Flavin_Rdtase-like_dom"/>
</dbReference>
<dbReference type="SMART" id="SM00903">
    <property type="entry name" value="Flavin_Reduct"/>
    <property type="match status" value="1"/>
</dbReference>
<dbReference type="Gene3D" id="2.30.110.10">
    <property type="entry name" value="Electron Transport, Fmn-binding Protein, Chain A"/>
    <property type="match status" value="1"/>
</dbReference>
<dbReference type="Pfam" id="PF01613">
    <property type="entry name" value="Flavin_Reduct"/>
    <property type="match status" value="1"/>
</dbReference>
<dbReference type="GO" id="GO:0010181">
    <property type="term" value="F:FMN binding"/>
    <property type="evidence" value="ECO:0007669"/>
    <property type="project" value="InterPro"/>
</dbReference>
<comment type="similarity">
    <text evidence="3">Belongs to the flavoredoxin family.</text>
</comment>
<dbReference type="OrthoDB" id="9794638at2"/>
<reference evidence="6" key="1">
    <citation type="submission" date="2017-04" db="EMBL/GenBank/DDBJ databases">
        <authorList>
            <person name="Varghese N."/>
            <person name="Submissions S."/>
        </authorList>
    </citation>
    <scope>NUCLEOTIDE SEQUENCE [LARGE SCALE GENOMIC DNA]</scope>
    <source>
        <strain evidence="6">K3S</strain>
    </source>
</reference>
<accession>A0A1X7CWZ6</accession>
<dbReference type="SUPFAM" id="SSF50475">
    <property type="entry name" value="FMN-binding split barrel"/>
    <property type="match status" value="1"/>
</dbReference>
<dbReference type="PANTHER" id="PTHR43567">
    <property type="entry name" value="FLAVOREDOXIN-RELATED-RELATED"/>
    <property type="match status" value="1"/>
</dbReference>
<evidence type="ECO:0000313" key="5">
    <source>
        <dbReference type="EMBL" id="SMF04665.1"/>
    </source>
</evidence>
<evidence type="ECO:0000259" key="4">
    <source>
        <dbReference type="SMART" id="SM00903"/>
    </source>
</evidence>
<organism evidence="5 6">
    <name type="scientific">Desulfovibrio gilichinskyi</name>
    <dbReference type="NCBI Taxonomy" id="1519643"/>
    <lineage>
        <taxon>Bacteria</taxon>
        <taxon>Pseudomonadati</taxon>
        <taxon>Thermodesulfobacteriota</taxon>
        <taxon>Desulfovibrionia</taxon>
        <taxon>Desulfovibrionales</taxon>
        <taxon>Desulfovibrionaceae</taxon>
        <taxon>Desulfovibrio</taxon>
    </lineage>
</organism>
<evidence type="ECO:0000256" key="3">
    <source>
        <dbReference type="ARBA" id="ARBA00038054"/>
    </source>
</evidence>
<dbReference type="AlphaFoldDB" id="A0A1X7CWZ6"/>
<gene>
    <name evidence="5" type="ORF">SAMN06295933_1373</name>
</gene>
<evidence type="ECO:0000313" key="6">
    <source>
        <dbReference type="Proteomes" id="UP000192906"/>
    </source>
</evidence>
<dbReference type="RefSeq" id="WP_085100254.1">
    <property type="nucleotide sequence ID" value="NZ_FWZU01000002.1"/>
</dbReference>
<protein>
    <submittedName>
        <fullName evidence="5">NADH-FMN oxidoreductase RutF, flavin reductase (DIM6/NTAB) family</fullName>
    </submittedName>
</protein>
<sequence>MGKINIGIQGFTMPMPQTILGCRQGGRSNFMALAWTTRVNYNPALIMAAVGKKHFSNSAIKESGEFSVNIPSSDMVEITDFVGLVSGSQLDKSELFTIHKGELENAPIIVECPMGIECKVLDSMELPNDTLFVGEVIATWCNEGVLTDGMPDIKKVNPFTLTMPDNRYWAVGECIGRAWHEGKSLK</sequence>
<dbReference type="Proteomes" id="UP000192906">
    <property type="component" value="Unassembled WGS sequence"/>
</dbReference>
<dbReference type="STRING" id="1519643.SAMN06295933_1373"/>
<dbReference type="PANTHER" id="PTHR43567:SF1">
    <property type="entry name" value="FLAVOREDOXIN"/>
    <property type="match status" value="1"/>
</dbReference>
<dbReference type="InterPro" id="IPR052174">
    <property type="entry name" value="Flavoredoxin"/>
</dbReference>
<comment type="cofactor">
    <cofactor evidence="1">
        <name>FMN</name>
        <dbReference type="ChEBI" id="CHEBI:58210"/>
    </cofactor>
</comment>
<feature type="domain" description="Flavin reductase like" evidence="4">
    <location>
        <begin position="13"/>
        <end position="161"/>
    </location>
</feature>